<keyword evidence="2" id="KW-1185">Reference proteome</keyword>
<proteinExistence type="predicted"/>
<protein>
    <submittedName>
        <fullName evidence="1">Uncharacterized protein</fullName>
    </submittedName>
</protein>
<dbReference type="Proteomes" id="UP001064048">
    <property type="component" value="Chromosome 13"/>
</dbReference>
<gene>
    <name evidence="1" type="ORF">MSG28_008008</name>
</gene>
<sequence>MLAYSGLYRFQKPSKNCCEWLHSFFDISLVKETLMVAFKRGPNNRRLRVIMLVVVLCVVIGPIYGEMSVMYLFTRYRFNWNEVDFSVFSTYAMCTSLVGTLFSVGVFSHLLKFDDAIIGVISCTSKILSGFMYAFATKTWHIYIGKVNSFFGVAEAMMPLVYAPMYTTMYTATIKTFPGAFFLLGGGLTVPAVLIFLWLYLASRKYDGKVAETKTVAKEKEANAENTPTKTGVDNKAFESDKDGTNTTDNVTNSMPADKENMNQSQIEMGLTESMRCTSKL</sequence>
<name>A0ACC0J9J4_CHOFU</name>
<evidence type="ECO:0000313" key="1">
    <source>
        <dbReference type="EMBL" id="KAI8420803.1"/>
    </source>
</evidence>
<evidence type="ECO:0000313" key="2">
    <source>
        <dbReference type="Proteomes" id="UP001064048"/>
    </source>
</evidence>
<dbReference type="EMBL" id="CM046113">
    <property type="protein sequence ID" value="KAI8420803.1"/>
    <property type="molecule type" value="Genomic_DNA"/>
</dbReference>
<comment type="caution">
    <text evidence="1">The sequence shown here is derived from an EMBL/GenBank/DDBJ whole genome shotgun (WGS) entry which is preliminary data.</text>
</comment>
<accession>A0ACC0J9J4</accession>
<organism evidence="1 2">
    <name type="scientific">Choristoneura fumiferana</name>
    <name type="common">Spruce budworm moth</name>
    <name type="synonym">Archips fumiferana</name>
    <dbReference type="NCBI Taxonomy" id="7141"/>
    <lineage>
        <taxon>Eukaryota</taxon>
        <taxon>Metazoa</taxon>
        <taxon>Ecdysozoa</taxon>
        <taxon>Arthropoda</taxon>
        <taxon>Hexapoda</taxon>
        <taxon>Insecta</taxon>
        <taxon>Pterygota</taxon>
        <taxon>Neoptera</taxon>
        <taxon>Endopterygota</taxon>
        <taxon>Lepidoptera</taxon>
        <taxon>Glossata</taxon>
        <taxon>Ditrysia</taxon>
        <taxon>Tortricoidea</taxon>
        <taxon>Tortricidae</taxon>
        <taxon>Tortricinae</taxon>
        <taxon>Choristoneura</taxon>
    </lineage>
</organism>
<reference evidence="1 2" key="1">
    <citation type="journal article" date="2022" name="Genome Biol. Evol.">
        <title>The Spruce Budworm Genome: Reconstructing the Evolutionary History of Antifreeze Proteins.</title>
        <authorList>
            <person name="Beliveau C."/>
            <person name="Gagne P."/>
            <person name="Picq S."/>
            <person name="Vernygora O."/>
            <person name="Keeling C.I."/>
            <person name="Pinkney K."/>
            <person name="Doucet D."/>
            <person name="Wen F."/>
            <person name="Johnston J.S."/>
            <person name="Maaroufi H."/>
            <person name="Boyle B."/>
            <person name="Laroche J."/>
            <person name="Dewar K."/>
            <person name="Juretic N."/>
            <person name="Blackburn G."/>
            <person name="Nisole A."/>
            <person name="Brunet B."/>
            <person name="Brandao M."/>
            <person name="Lumley L."/>
            <person name="Duan J."/>
            <person name="Quan G."/>
            <person name="Lucarotti C.J."/>
            <person name="Roe A.D."/>
            <person name="Sperling F.A.H."/>
            <person name="Levesque R.C."/>
            <person name="Cusson M."/>
        </authorList>
    </citation>
    <scope>NUCLEOTIDE SEQUENCE [LARGE SCALE GENOMIC DNA]</scope>
    <source>
        <strain evidence="1">Glfc:IPQL:Cfum</strain>
    </source>
</reference>